<sequence length="97" mass="10659">MTNPPIVPPAEATTQTTVAAPRLWWLKLVMLLGLALIIIGHYLWIGLKLPQTMGVPGMILVAALCAIGLILSLPTKIYLTLLLMEHEHKVKEALNKK</sequence>
<feature type="transmembrane region" description="Helical" evidence="1">
    <location>
        <begin position="57"/>
        <end position="79"/>
    </location>
</feature>
<dbReference type="Proteomes" id="UP001231616">
    <property type="component" value="Unassembled WGS sequence"/>
</dbReference>
<name>A0ABT9GWC9_9GAMM</name>
<feature type="transmembrane region" description="Helical" evidence="1">
    <location>
        <begin position="24"/>
        <end position="45"/>
    </location>
</feature>
<comment type="caution">
    <text evidence="2">The sequence shown here is derived from an EMBL/GenBank/DDBJ whole genome shotgun (WGS) entry which is preliminary data.</text>
</comment>
<evidence type="ECO:0000313" key="2">
    <source>
        <dbReference type="EMBL" id="MDP4535368.1"/>
    </source>
</evidence>
<keyword evidence="1" id="KW-1133">Transmembrane helix</keyword>
<gene>
    <name evidence="2" type="ORF">Q3O60_04095</name>
</gene>
<proteinExistence type="predicted"/>
<keyword evidence="1" id="KW-0472">Membrane</keyword>
<dbReference type="EMBL" id="JAUZVZ010000004">
    <property type="protein sequence ID" value="MDP4535368.1"/>
    <property type="molecule type" value="Genomic_DNA"/>
</dbReference>
<evidence type="ECO:0000313" key="3">
    <source>
        <dbReference type="Proteomes" id="UP001231616"/>
    </source>
</evidence>
<evidence type="ECO:0008006" key="4">
    <source>
        <dbReference type="Google" id="ProtNLM"/>
    </source>
</evidence>
<keyword evidence="3" id="KW-1185">Reference proteome</keyword>
<keyword evidence="1" id="KW-0812">Transmembrane</keyword>
<protein>
    <recommendedName>
        <fullName evidence="4">Transmembrane protein</fullName>
    </recommendedName>
</protein>
<accession>A0ABT9GWC9</accession>
<evidence type="ECO:0000256" key="1">
    <source>
        <dbReference type="SAM" id="Phobius"/>
    </source>
</evidence>
<dbReference type="RefSeq" id="WP_305892628.1">
    <property type="nucleotide sequence ID" value="NZ_JAUZVZ010000004.1"/>
</dbReference>
<organism evidence="2 3">
    <name type="scientific">Alkalimonas collagenimarina</name>
    <dbReference type="NCBI Taxonomy" id="400390"/>
    <lineage>
        <taxon>Bacteria</taxon>
        <taxon>Pseudomonadati</taxon>
        <taxon>Pseudomonadota</taxon>
        <taxon>Gammaproteobacteria</taxon>
        <taxon>Alkalimonas</taxon>
    </lineage>
</organism>
<reference evidence="2 3" key="1">
    <citation type="submission" date="2023-08" db="EMBL/GenBank/DDBJ databases">
        <authorList>
            <person name="Joshi A."/>
            <person name="Thite S."/>
        </authorList>
    </citation>
    <scope>NUCLEOTIDE SEQUENCE [LARGE SCALE GENOMIC DNA]</scope>
    <source>
        <strain evidence="2 3">AC40</strain>
    </source>
</reference>